<protein>
    <recommendedName>
        <fullName evidence="1">SARAH domain-containing protein</fullName>
    </recommendedName>
</protein>
<evidence type="ECO:0000313" key="2">
    <source>
        <dbReference type="EMBL" id="VFU13569.1"/>
    </source>
</evidence>
<evidence type="ECO:0000259" key="1">
    <source>
        <dbReference type="Pfam" id="PF16517"/>
    </source>
</evidence>
<accession>A0A485M098</accession>
<sequence length="85" mass="10177">MTDVKDIFESDNKLFSLIKTAIEREVASQEMYKEALAYCHDPLLQKVLERLFKEETLHEKRLLKMYSRLRQKYEADGRPLAEKKK</sequence>
<gene>
    <name evidence="2" type="ORF">SCFA_20039</name>
</gene>
<dbReference type="InterPro" id="IPR012347">
    <property type="entry name" value="Ferritin-like"/>
</dbReference>
<dbReference type="EMBL" id="CAADRM010000081">
    <property type="protein sequence ID" value="VFU13569.1"/>
    <property type="molecule type" value="Genomic_DNA"/>
</dbReference>
<feature type="domain" description="SARAH" evidence="1">
    <location>
        <begin position="39"/>
        <end position="72"/>
    </location>
</feature>
<organism evidence="2">
    <name type="scientific">anaerobic digester metagenome</name>
    <dbReference type="NCBI Taxonomy" id="1263854"/>
    <lineage>
        <taxon>unclassified sequences</taxon>
        <taxon>metagenomes</taxon>
        <taxon>ecological metagenomes</taxon>
    </lineage>
</organism>
<proteinExistence type="predicted"/>
<reference evidence="2" key="1">
    <citation type="submission" date="2019-03" db="EMBL/GenBank/DDBJ databases">
        <authorList>
            <person name="Hao L."/>
        </authorList>
    </citation>
    <scope>NUCLEOTIDE SEQUENCE</scope>
</reference>
<dbReference type="Pfam" id="PF16517">
    <property type="entry name" value="Nore1-SARAH"/>
    <property type="match status" value="1"/>
</dbReference>
<name>A0A485M098_9ZZZZ</name>
<dbReference type="Gene3D" id="1.20.1260.10">
    <property type="match status" value="1"/>
</dbReference>
<dbReference type="InterPro" id="IPR011524">
    <property type="entry name" value="SARAH_dom"/>
</dbReference>
<dbReference type="AlphaFoldDB" id="A0A485M098"/>
<dbReference type="GO" id="GO:0007165">
    <property type="term" value="P:signal transduction"/>
    <property type="evidence" value="ECO:0007669"/>
    <property type="project" value="InterPro"/>
</dbReference>
<dbReference type="InterPro" id="IPR009078">
    <property type="entry name" value="Ferritin-like_SF"/>
</dbReference>
<dbReference type="SUPFAM" id="SSF47240">
    <property type="entry name" value="Ferritin-like"/>
    <property type="match status" value="1"/>
</dbReference>